<dbReference type="NCBIfam" id="TIGR02620">
    <property type="entry name" value="cas_VVA1548"/>
    <property type="match status" value="1"/>
</dbReference>
<sequence length="96" mass="10703">MTTYFISRHSGAIAWAESQGFHIDQPLAHFDVSLVQAGDLVLGTLPVNLIAEVNQRGGRYFHLTLELPAELRGQELTAEIMQKHGARLEEYTAQQV</sequence>
<dbReference type="OrthoDB" id="8548152at2"/>
<gene>
    <name evidence="1" type="ORF">SAMN02745130_03930</name>
</gene>
<keyword evidence="2" id="KW-1185">Reference proteome</keyword>
<evidence type="ECO:0000313" key="2">
    <source>
        <dbReference type="Proteomes" id="UP000190460"/>
    </source>
</evidence>
<dbReference type="AlphaFoldDB" id="A0A1T4Y522"/>
<dbReference type="STRING" id="92487.SAMN02745130_03930"/>
<proteinExistence type="predicted"/>
<dbReference type="InterPro" id="IPR013443">
    <property type="entry name" value="CRISPR-assoc_prot_Csx16"/>
</dbReference>
<dbReference type="Proteomes" id="UP000190460">
    <property type="component" value="Unassembled WGS sequence"/>
</dbReference>
<dbReference type="Pfam" id="PF09652">
    <property type="entry name" value="Cas_VVA1548"/>
    <property type="match status" value="1"/>
</dbReference>
<dbReference type="EMBL" id="FUYB01000039">
    <property type="protein sequence ID" value="SKA96869.1"/>
    <property type="molecule type" value="Genomic_DNA"/>
</dbReference>
<dbReference type="RefSeq" id="WP_078924335.1">
    <property type="nucleotide sequence ID" value="NZ_FUYB01000039.1"/>
</dbReference>
<accession>A0A1T4Y522</accession>
<evidence type="ECO:0000313" key="1">
    <source>
        <dbReference type="EMBL" id="SKA96869.1"/>
    </source>
</evidence>
<name>A0A1T4Y522_9GAMM</name>
<organism evidence="1 2">
    <name type="scientific">Thiothrix eikelboomii</name>
    <dbReference type="NCBI Taxonomy" id="92487"/>
    <lineage>
        <taxon>Bacteria</taxon>
        <taxon>Pseudomonadati</taxon>
        <taxon>Pseudomonadota</taxon>
        <taxon>Gammaproteobacteria</taxon>
        <taxon>Thiotrichales</taxon>
        <taxon>Thiotrichaceae</taxon>
        <taxon>Thiothrix</taxon>
    </lineage>
</organism>
<reference evidence="1 2" key="1">
    <citation type="submission" date="2017-02" db="EMBL/GenBank/DDBJ databases">
        <authorList>
            <person name="Peterson S.W."/>
        </authorList>
    </citation>
    <scope>NUCLEOTIDE SEQUENCE [LARGE SCALE GENOMIC DNA]</scope>
    <source>
        <strain evidence="1 2">ATCC 49788</strain>
    </source>
</reference>
<protein>
    <submittedName>
        <fullName evidence="1">CRISPR-associated protein Csx16</fullName>
    </submittedName>
</protein>